<gene>
    <name evidence="2" type="ORF">GCM10022224_038840</name>
</gene>
<feature type="region of interest" description="Disordered" evidence="1">
    <location>
        <begin position="23"/>
        <end position="46"/>
    </location>
</feature>
<reference evidence="3" key="1">
    <citation type="journal article" date="2019" name="Int. J. Syst. Evol. Microbiol.">
        <title>The Global Catalogue of Microorganisms (GCM) 10K type strain sequencing project: providing services to taxonomists for standard genome sequencing and annotation.</title>
        <authorList>
            <consortium name="The Broad Institute Genomics Platform"/>
            <consortium name="The Broad Institute Genome Sequencing Center for Infectious Disease"/>
            <person name="Wu L."/>
            <person name="Ma J."/>
        </authorList>
    </citation>
    <scope>NUCLEOTIDE SEQUENCE [LARGE SCALE GENOMIC DNA]</scope>
    <source>
        <strain evidence="3">JCM 16904</strain>
    </source>
</reference>
<dbReference type="RefSeq" id="WP_344879399.1">
    <property type="nucleotide sequence ID" value="NZ_BAAAZP010000075.1"/>
</dbReference>
<dbReference type="EMBL" id="BAAAZP010000075">
    <property type="protein sequence ID" value="GAA3670838.1"/>
    <property type="molecule type" value="Genomic_DNA"/>
</dbReference>
<accession>A0ABP7BVE9</accession>
<comment type="caution">
    <text evidence="2">The sequence shown here is derived from an EMBL/GenBank/DDBJ whole genome shotgun (WGS) entry which is preliminary data.</text>
</comment>
<proteinExistence type="predicted"/>
<organism evidence="2 3">
    <name type="scientific">Nonomuraea antimicrobica</name>
    <dbReference type="NCBI Taxonomy" id="561173"/>
    <lineage>
        <taxon>Bacteria</taxon>
        <taxon>Bacillati</taxon>
        <taxon>Actinomycetota</taxon>
        <taxon>Actinomycetes</taxon>
        <taxon>Streptosporangiales</taxon>
        <taxon>Streptosporangiaceae</taxon>
        <taxon>Nonomuraea</taxon>
    </lineage>
</organism>
<dbReference type="Proteomes" id="UP001500902">
    <property type="component" value="Unassembled WGS sequence"/>
</dbReference>
<keyword evidence="3" id="KW-1185">Reference proteome</keyword>
<evidence type="ECO:0000256" key="1">
    <source>
        <dbReference type="SAM" id="MobiDB-lite"/>
    </source>
</evidence>
<protein>
    <submittedName>
        <fullName evidence="2">Uncharacterized protein</fullName>
    </submittedName>
</protein>
<sequence>MPEHRHARARAFLLDREAMFTRSPLADHGGDAKGPASGGSVSAREEPDWDVDRLVVGAQPFFRYVVHDALALLGAAGEIAGLCLP</sequence>
<evidence type="ECO:0000313" key="3">
    <source>
        <dbReference type="Proteomes" id="UP001500902"/>
    </source>
</evidence>
<evidence type="ECO:0000313" key="2">
    <source>
        <dbReference type="EMBL" id="GAA3670838.1"/>
    </source>
</evidence>
<name>A0ABP7BVE9_9ACTN</name>